<keyword evidence="1" id="KW-0472">Membrane</keyword>
<reference evidence="2 3" key="1">
    <citation type="submission" date="2015-09" db="EMBL/GenBank/DDBJ databases">
        <authorList>
            <person name="Jackson K.R."/>
            <person name="Lunt B.L."/>
            <person name="Fisher J.N.B."/>
            <person name="Gardner A.V."/>
            <person name="Bailey M.E."/>
            <person name="Deus L.M."/>
            <person name="Earl A.S."/>
            <person name="Gibby P.D."/>
            <person name="Hartmann K.A."/>
            <person name="Liu J.E."/>
            <person name="Manci A.M."/>
            <person name="Nielsen D.A."/>
            <person name="Solomon M.B."/>
            <person name="Breakwell D.P."/>
            <person name="Burnett S.H."/>
            <person name="Grose J.H."/>
        </authorList>
    </citation>
    <scope>NUCLEOTIDE SEQUENCE [LARGE SCALE GENOMIC DNA]</scope>
    <source>
        <strain evidence="2 3">16</strain>
    </source>
</reference>
<name>A0A0P6WF60_9HYPH</name>
<proteinExistence type="predicted"/>
<dbReference type="Proteomes" id="UP000048984">
    <property type="component" value="Unassembled WGS sequence"/>
</dbReference>
<protein>
    <submittedName>
        <fullName evidence="2">Uncharacterized protein</fullName>
    </submittedName>
</protein>
<feature type="transmembrane region" description="Helical" evidence="1">
    <location>
        <begin position="69"/>
        <end position="89"/>
    </location>
</feature>
<dbReference type="RefSeq" id="WP_054361221.1">
    <property type="nucleotide sequence ID" value="NZ_LJYW01000001.1"/>
</dbReference>
<dbReference type="EMBL" id="LJYW01000001">
    <property type="protein sequence ID" value="KPL55054.1"/>
    <property type="molecule type" value="Genomic_DNA"/>
</dbReference>
<gene>
    <name evidence="2" type="ORF">ABB55_24855</name>
</gene>
<evidence type="ECO:0000256" key="1">
    <source>
        <dbReference type="SAM" id="Phobius"/>
    </source>
</evidence>
<dbReference type="AlphaFoldDB" id="A0A0P6WF60"/>
<evidence type="ECO:0000313" key="2">
    <source>
        <dbReference type="EMBL" id="KPL55054.1"/>
    </source>
</evidence>
<feature type="transmembrane region" description="Helical" evidence="1">
    <location>
        <begin position="12"/>
        <end position="32"/>
    </location>
</feature>
<sequence length="94" mass="9960">MFGLSSCTTSILLIAALFLLAGFLFVIVGLGGHRLVREAGSGHSVMLVPLNLYRTGHYGAKHEVPRSRLAGLNNVALVILIVAILCLFARSPAC</sequence>
<keyword evidence="3" id="KW-1185">Reference proteome</keyword>
<keyword evidence="1" id="KW-1133">Transmembrane helix</keyword>
<accession>A0A0P6WF60</accession>
<reference evidence="2 3" key="2">
    <citation type="submission" date="2015-10" db="EMBL/GenBank/DDBJ databases">
        <title>Draft Genome Sequence of Prosthecomicrobium hirschii ATCC 27832.</title>
        <authorList>
            <person name="Daniel J."/>
            <person name="Givan S.A."/>
            <person name="Brun Y.V."/>
            <person name="Brown P.J."/>
        </authorList>
    </citation>
    <scope>NUCLEOTIDE SEQUENCE [LARGE SCALE GENOMIC DNA]</scope>
    <source>
        <strain evidence="2 3">16</strain>
    </source>
</reference>
<evidence type="ECO:0000313" key="3">
    <source>
        <dbReference type="Proteomes" id="UP000048984"/>
    </source>
</evidence>
<organism evidence="2 3">
    <name type="scientific">Prosthecodimorpha hirschii</name>
    <dbReference type="NCBI Taxonomy" id="665126"/>
    <lineage>
        <taxon>Bacteria</taxon>
        <taxon>Pseudomonadati</taxon>
        <taxon>Pseudomonadota</taxon>
        <taxon>Alphaproteobacteria</taxon>
        <taxon>Hyphomicrobiales</taxon>
        <taxon>Ancalomicrobiaceae</taxon>
        <taxon>Prosthecodimorpha</taxon>
    </lineage>
</organism>
<comment type="caution">
    <text evidence="2">The sequence shown here is derived from an EMBL/GenBank/DDBJ whole genome shotgun (WGS) entry which is preliminary data.</text>
</comment>
<keyword evidence="1" id="KW-0812">Transmembrane</keyword>